<proteinExistence type="predicted"/>
<organism evidence="1">
    <name type="scientific">Dyadobacter sp. 676</name>
    <dbReference type="NCBI Taxonomy" id="3088362"/>
    <lineage>
        <taxon>Bacteria</taxon>
        <taxon>Pseudomonadati</taxon>
        <taxon>Bacteroidota</taxon>
        <taxon>Cytophagia</taxon>
        <taxon>Cytophagales</taxon>
        <taxon>Spirosomataceae</taxon>
        <taxon>Dyadobacter</taxon>
    </lineage>
</organism>
<accession>A0AAU8FPC3</accession>
<sequence length="63" mass="6764">MPWNPSIAEIEGIIDGNLKSSPPAPPQSNSAAVVRSLLKSIWGAMARRAYLLLLQALTPPQPE</sequence>
<name>A0AAU8FPC3_9BACT</name>
<dbReference type="RefSeq" id="WP_353721345.1">
    <property type="nucleotide sequence ID" value="NZ_CP159289.1"/>
</dbReference>
<dbReference type="EMBL" id="CP159289">
    <property type="protein sequence ID" value="XCH26047.1"/>
    <property type="molecule type" value="Genomic_DNA"/>
</dbReference>
<protein>
    <submittedName>
        <fullName evidence="1">Uncharacterized protein</fullName>
    </submittedName>
</protein>
<gene>
    <name evidence="1" type="ORF">ABV298_06470</name>
</gene>
<evidence type="ECO:0000313" key="1">
    <source>
        <dbReference type="EMBL" id="XCH26047.1"/>
    </source>
</evidence>
<reference evidence="1" key="1">
    <citation type="submission" date="2024-06" db="EMBL/GenBank/DDBJ databases">
        <title>Sequencing and assembly of the genome of Dyadobacter sp. strain 676, a symbiont of Cyamopsis tetragonoloba.</title>
        <authorList>
            <person name="Guro P."/>
            <person name="Sazanova A."/>
            <person name="Kuznetsova I."/>
            <person name="Belimov A."/>
            <person name="Safronova V."/>
        </authorList>
    </citation>
    <scope>NUCLEOTIDE SEQUENCE</scope>
    <source>
        <strain evidence="1">676</strain>
    </source>
</reference>
<dbReference type="AlphaFoldDB" id="A0AAU8FPC3"/>